<dbReference type="Gene3D" id="3.30.70.2970">
    <property type="entry name" value="Protein of unknown function (DUF541), domain 2"/>
    <property type="match status" value="1"/>
</dbReference>
<dbReference type="Pfam" id="PF04402">
    <property type="entry name" value="SIMPL"/>
    <property type="match status" value="1"/>
</dbReference>
<accession>A0ABZ2CGU2</accession>
<gene>
    <name evidence="1" type="ORF">R4Z09_04260</name>
</gene>
<dbReference type="Proteomes" id="UP001357223">
    <property type="component" value="Chromosome"/>
</dbReference>
<evidence type="ECO:0000313" key="2">
    <source>
        <dbReference type="Proteomes" id="UP001357223"/>
    </source>
</evidence>
<dbReference type="InterPro" id="IPR052022">
    <property type="entry name" value="26kDa_periplasmic_antigen"/>
</dbReference>
<dbReference type="PANTHER" id="PTHR34387:SF1">
    <property type="entry name" value="PERIPLASMIC IMMUNOGENIC PROTEIN"/>
    <property type="match status" value="1"/>
</dbReference>
<evidence type="ECO:0000313" key="1">
    <source>
        <dbReference type="EMBL" id="WVX82223.1"/>
    </source>
</evidence>
<name>A0ABZ2CGU2_9BACI</name>
<organism evidence="1 2">
    <name type="scientific">Niallia oryzisoli</name>
    <dbReference type="NCBI Taxonomy" id="1737571"/>
    <lineage>
        <taxon>Bacteria</taxon>
        <taxon>Bacillati</taxon>
        <taxon>Bacillota</taxon>
        <taxon>Bacilli</taxon>
        <taxon>Bacillales</taxon>
        <taxon>Bacillaceae</taxon>
        <taxon>Niallia</taxon>
    </lineage>
</organism>
<dbReference type="EMBL" id="CP137640">
    <property type="protein sequence ID" value="WVX82223.1"/>
    <property type="molecule type" value="Genomic_DNA"/>
</dbReference>
<dbReference type="RefSeq" id="WP_338451127.1">
    <property type="nucleotide sequence ID" value="NZ_CP137640.1"/>
</dbReference>
<dbReference type="InterPro" id="IPR007497">
    <property type="entry name" value="SIMPL/DUF541"/>
</dbReference>
<sequence>MQFSKGFQPYQHYSPYRSYYPFTLTIEGEGKIRVSPDQATITLGVITENPNVQIAQEENTAISNSVILALKQIGIDDSEIRTTVYSVNPRYDFIEGKSILKGYEVEHHFEVTVKDLTTIGNVYDMAMKNGANRSGMIQFFVANPDVFYQEALKKAVENAQKKATEISSTIGATLSLMPIKITEQRDQSLRPFPAFSAAAASVTKNEVPPIQTGDYTIVAHVRVVYAYGG</sequence>
<proteinExistence type="predicted"/>
<keyword evidence="2" id="KW-1185">Reference proteome</keyword>
<protein>
    <submittedName>
        <fullName evidence="1">SIMPL domain-containing protein</fullName>
    </submittedName>
</protein>
<dbReference type="Gene3D" id="3.30.110.170">
    <property type="entry name" value="Protein of unknown function (DUF541), domain 1"/>
    <property type="match status" value="1"/>
</dbReference>
<reference evidence="1 2" key="1">
    <citation type="submission" date="2023-10" db="EMBL/GenBank/DDBJ databases">
        <title>Niallia locisalis sp.nov. isolated from a salt pond sample.</title>
        <authorList>
            <person name="Li X.-J."/>
            <person name="Dong L."/>
        </authorList>
    </citation>
    <scope>NUCLEOTIDE SEQUENCE [LARGE SCALE GENOMIC DNA]</scope>
    <source>
        <strain evidence="1 2">DSM 29761</strain>
    </source>
</reference>
<dbReference type="PANTHER" id="PTHR34387">
    <property type="entry name" value="SLR1258 PROTEIN"/>
    <property type="match status" value="1"/>
</dbReference>